<evidence type="ECO:0000313" key="14">
    <source>
        <dbReference type="Proteomes" id="UP000230605"/>
    </source>
</evidence>
<comment type="subunit">
    <text evidence="3">Homodimer.</text>
</comment>
<evidence type="ECO:0000256" key="7">
    <source>
        <dbReference type="RuleBase" id="RU362125"/>
    </source>
</evidence>
<evidence type="ECO:0000259" key="10">
    <source>
        <dbReference type="Pfam" id="PF02770"/>
    </source>
</evidence>
<accession>A0A2G5I0Y0</accession>
<evidence type="ECO:0000259" key="9">
    <source>
        <dbReference type="Pfam" id="PF00441"/>
    </source>
</evidence>
<gene>
    <name evidence="12" type="ORF">CB0940_06253</name>
    <name evidence="13" type="ORF">RHO25_003484</name>
</gene>
<dbReference type="SUPFAM" id="SSF56645">
    <property type="entry name" value="Acyl-CoA dehydrogenase NM domain-like"/>
    <property type="match status" value="1"/>
</dbReference>
<evidence type="ECO:0000256" key="4">
    <source>
        <dbReference type="ARBA" id="ARBA00022630"/>
    </source>
</evidence>
<comment type="cofactor">
    <cofactor evidence="1 7">
        <name>FAD</name>
        <dbReference type="ChEBI" id="CHEBI:57692"/>
    </cofactor>
</comment>
<dbReference type="EMBL" id="LKMD01000102">
    <property type="protein sequence ID" value="PIA98446.1"/>
    <property type="molecule type" value="Genomic_DNA"/>
</dbReference>
<dbReference type="InterPro" id="IPR009100">
    <property type="entry name" value="AcylCoA_DH/oxidase_NM_dom_sf"/>
</dbReference>
<evidence type="ECO:0000313" key="15">
    <source>
        <dbReference type="Proteomes" id="UP001302367"/>
    </source>
</evidence>
<protein>
    <submittedName>
        <fullName evidence="12">Acyl-CoA dehydrogenase family member 10</fullName>
    </submittedName>
</protein>
<dbReference type="InterPro" id="IPR006091">
    <property type="entry name" value="Acyl-CoA_Oxase/DH_mid-dom"/>
</dbReference>
<evidence type="ECO:0000313" key="13">
    <source>
        <dbReference type="EMBL" id="WPA98871.1"/>
    </source>
</evidence>
<dbReference type="InterPro" id="IPR009075">
    <property type="entry name" value="AcylCo_DH/oxidase_C"/>
</dbReference>
<dbReference type="GO" id="GO:0003995">
    <property type="term" value="F:acyl-CoA dehydrogenase activity"/>
    <property type="evidence" value="ECO:0007669"/>
    <property type="project" value="TreeGrafter"/>
</dbReference>
<dbReference type="InterPro" id="IPR013786">
    <property type="entry name" value="AcylCoA_DH/ox_N"/>
</dbReference>
<keyword evidence="4 7" id="KW-0285">Flavoprotein</keyword>
<dbReference type="InterPro" id="IPR050741">
    <property type="entry name" value="Acyl-CoA_dehydrogenase"/>
</dbReference>
<dbReference type="Gene3D" id="1.10.540.10">
    <property type="entry name" value="Acyl-CoA dehydrogenase/oxidase, N-terminal domain"/>
    <property type="match status" value="1"/>
</dbReference>
<evidence type="ECO:0000256" key="1">
    <source>
        <dbReference type="ARBA" id="ARBA00001974"/>
    </source>
</evidence>
<dbReference type="Proteomes" id="UP000230605">
    <property type="component" value="Chromosome 2"/>
</dbReference>
<dbReference type="GO" id="GO:0050660">
    <property type="term" value="F:flavin adenine dinucleotide binding"/>
    <property type="evidence" value="ECO:0007669"/>
    <property type="project" value="InterPro"/>
</dbReference>
<dbReference type="GO" id="GO:0033539">
    <property type="term" value="P:fatty acid beta-oxidation using acyl-CoA dehydrogenase"/>
    <property type="evidence" value="ECO:0007669"/>
    <property type="project" value="TreeGrafter"/>
</dbReference>
<dbReference type="AlphaFoldDB" id="A0A2G5I0Y0"/>
<feature type="region of interest" description="Disordered" evidence="8">
    <location>
        <begin position="1"/>
        <end position="25"/>
    </location>
</feature>
<dbReference type="Pfam" id="PF02770">
    <property type="entry name" value="Acyl-CoA_dh_M"/>
    <property type="match status" value="1"/>
</dbReference>
<dbReference type="Gene3D" id="2.40.110.10">
    <property type="entry name" value="Butyryl-CoA Dehydrogenase, subunit A, domain 2"/>
    <property type="match status" value="1"/>
</dbReference>
<feature type="domain" description="Acyl-CoA dehydrogenase/oxidase N-terminal" evidence="11">
    <location>
        <begin position="34"/>
        <end position="166"/>
    </location>
</feature>
<dbReference type="PANTHER" id="PTHR48083:SF13">
    <property type="entry name" value="ACYL-COA DEHYDROGENASE FAMILY MEMBER 11"/>
    <property type="match status" value="1"/>
</dbReference>
<evidence type="ECO:0000259" key="11">
    <source>
        <dbReference type="Pfam" id="PF02771"/>
    </source>
</evidence>
<dbReference type="InterPro" id="IPR046373">
    <property type="entry name" value="Acyl-CoA_Oxase/DH_mid-dom_sf"/>
</dbReference>
<sequence>MSNAPPLPTSNAGPRPSASGRVPPIARPFVSERAAKFLDTIEKWVNEECIPADQVYAAQVGTGDDRWDGHPSILDDLKQQARKLGLWNMFLPKNHYANLSEYDTYGGAGGFTNVEYGLMAELLGRSKIASEACNCAAPDTGNMEVIARYGSAEQKKKWLTPLLAGEIRSGFLMTEPDKASSDGSNISLSIRKEGNELVLNGSKWWSSGAGDDRCKIFIVMGLSDPNNQDRYGRQSMVLVPSDTKGLVIHRMLSVYGYDDAPHGHGHISFNNVRVPLSNLVLGFGKGNEIMQGRLGPGRIHHAMRSIGSAEVALEWMIARLNDDRKIPFGKPLREHGVLLEWVAKSRIEIDAARLVVLNAAIKIDQGDAKAALVEIAQAKILVPTMACTVIDRAVQAHGAMGVCQDTPLANMWAHIRTIRIADGPDEVHLNQMGRRENRARAKECIELIQKQEKRAAELFRKHGVEDKQLGGRKVRGVQGMTRSKL</sequence>
<dbReference type="GO" id="GO:0005737">
    <property type="term" value="C:cytoplasm"/>
    <property type="evidence" value="ECO:0007669"/>
    <property type="project" value="TreeGrafter"/>
</dbReference>
<evidence type="ECO:0000256" key="6">
    <source>
        <dbReference type="ARBA" id="ARBA00023002"/>
    </source>
</evidence>
<dbReference type="OrthoDB" id="434771at2759"/>
<dbReference type="Proteomes" id="UP001302367">
    <property type="component" value="Chromosome 2"/>
</dbReference>
<dbReference type="Pfam" id="PF02771">
    <property type="entry name" value="Acyl-CoA_dh_N"/>
    <property type="match status" value="1"/>
</dbReference>
<dbReference type="InterPro" id="IPR037069">
    <property type="entry name" value="AcylCoA_DH/ox_N_sf"/>
</dbReference>
<organism evidence="12 14">
    <name type="scientific">Cercospora beticola</name>
    <name type="common">Sugarbeet leaf spot fungus</name>
    <dbReference type="NCBI Taxonomy" id="122368"/>
    <lineage>
        <taxon>Eukaryota</taxon>
        <taxon>Fungi</taxon>
        <taxon>Dikarya</taxon>
        <taxon>Ascomycota</taxon>
        <taxon>Pezizomycotina</taxon>
        <taxon>Dothideomycetes</taxon>
        <taxon>Dothideomycetidae</taxon>
        <taxon>Mycosphaerellales</taxon>
        <taxon>Mycosphaerellaceae</taxon>
        <taxon>Cercospora</taxon>
    </lineage>
</organism>
<evidence type="ECO:0000256" key="3">
    <source>
        <dbReference type="ARBA" id="ARBA00011738"/>
    </source>
</evidence>
<reference evidence="12 14" key="1">
    <citation type="submission" date="2015-10" db="EMBL/GenBank/DDBJ databases">
        <title>The cercosporin biosynthetic gene cluster was horizontally transferred to several fungal lineages and shown to be expanded in Cercospora beticola based on microsynteny with recipient genomes.</title>
        <authorList>
            <person name="De Jonge R."/>
            <person name="Ebert M.K."/>
            <person name="Suttle J.C."/>
            <person name="Jurick Ii W.M."/>
            <person name="Secor G.A."/>
            <person name="Thomma B.P."/>
            <person name="Van De Peer Y."/>
            <person name="Bolton M.D."/>
        </authorList>
    </citation>
    <scope>NUCLEOTIDE SEQUENCE [LARGE SCALE GENOMIC DNA]</scope>
    <source>
        <strain evidence="12 14">09-40</strain>
    </source>
</reference>
<feature type="domain" description="Acyl-CoA dehydrogenase/oxidase C-terminal" evidence="9">
    <location>
        <begin position="284"/>
        <end position="435"/>
    </location>
</feature>
<dbReference type="EMBL" id="CP134185">
    <property type="protein sequence ID" value="WPA98871.1"/>
    <property type="molecule type" value="Genomic_DNA"/>
</dbReference>
<keyword evidence="6 7" id="KW-0560">Oxidoreductase</keyword>
<name>A0A2G5I0Y0_CERBT</name>
<evidence type="ECO:0000256" key="8">
    <source>
        <dbReference type="SAM" id="MobiDB-lite"/>
    </source>
</evidence>
<reference evidence="13 15" key="2">
    <citation type="submission" date="2023-09" db="EMBL/GenBank/DDBJ databases">
        <title>Complete-Gapless Cercospora beticola genome.</title>
        <authorList>
            <person name="Wyatt N.A."/>
            <person name="Spanner R.E."/>
            <person name="Bolton M.D."/>
        </authorList>
    </citation>
    <scope>NUCLEOTIDE SEQUENCE [LARGE SCALE GENOMIC DNA]</scope>
    <source>
        <strain evidence="13">Cb09-40</strain>
    </source>
</reference>
<dbReference type="PANTHER" id="PTHR48083">
    <property type="entry name" value="MEDIUM-CHAIN SPECIFIC ACYL-COA DEHYDROGENASE, MITOCHONDRIAL-RELATED"/>
    <property type="match status" value="1"/>
</dbReference>
<dbReference type="Pfam" id="PF00441">
    <property type="entry name" value="Acyl-CoA_dh_1"/>
    <property type="match status" value="1"/>
</dbReference>
<dbReference type="InterPro" id="IPR036250">
    <property type="entry name" value="AcylCo_DH-like_C"/>
</dbReference>
<dbReference type="Gene3D" id="1.20.140.10">
    <property type="entry name" value="Butyryl-CoA Dehydrogenase, subunit A, domain 3"/>
    <property type="match status" value="1"/>
</dbReference>
<dbReference type="SUPFAM" id="SSF47203">
    <property type="entry name" value="Acyl-CoA dehydrogenase C-terminal domain-like"/>
    <property type="match status" value="1"/>
</dbReference>
<comment type="similarity">
    <text evidence="2 7">Belongs to the acyl-CoA dehydrogenase family.</text>
</comment>
<keyword evidence="15" id="KW-1185">Reference proteome</keyword>
<feature type="domain" description="Acyl-CoA oxidase/dehydrogenase middle" evidence="10">
    <location>
        <begin position="171"/>
        <end position="272"/>
    </location>
</feature>
<evidence type="ECO:0000313" key="12">
    <source>
        <dbReference type="EMBL" id="PIA98446.1"/>
    </source>
</evidence>
<proteinExistence type="inferred from homology"/>
<evidence type="ECO:0000256" key="2">
    <source>
        <dbReference type="ARBA" id="ARBA00009347"/>
    </source>
</evidence>
<keyword evidence="5 7" id="KW-0274">FAD</keyword>
<evidence type="ECO:0000256" key="5">
    <source>
        <dbReference type="ARBA" id="ARBA00022827"/>
    </source>
</evidence>